<dbReference type="Proteomes" id="UP000598775">
    <property type="component" value="Unassembled WGS sequence"/>
</dbReference>
<dbReference type="InterPro" id="IPR029063">
    <property type="entry name" value="SAM-dependent_MTases_sf"/>
</dbReference>
<gene>
    <name evidence="1" type="ORF">GCM10011399_10830</name>
</gene>
<reference evidence="1 2" key="1">
    <citation type="journal article" date="2014" name="Int. J. Syst. Evol. Microbiol.">
        <title>Complete genome sequence of Corynebacterium casei LMG S-19264T (=DSM 44701T), isolated from a smear-ripened cheese.</title>
        <authorList>
            <consortium name="US DOE Joint Genome Institute (JGI-PGF)"/>
            <person name="Walter F."/>
            <person name="Albersmeier A."/>
            <person name="Kalinowski J."/>
            <person name="Ruckert C."/>
        </authorList>
    </citation>
    <scope>NUCLEOTIDE SEQUENCE [LARGE SCALE GENOMIC DNA]</scope>
    <source>
        <strain evidence="1 2">CGMCC 1.12976</strain>
    </source>
</reference>
<proteinExistence type="predicted"/>
<comment type="caution">
    <text evidence="1">The sequence shown here is derived from an EMBL/GenBank/DDBJ whole genome shotgun (WGS) entry which is preliminary data.</text>
</comment>
<dbReference type="RefSeq" id="WP_229715112.1">
    <property type="nucleotide sequence ID" value="NZ_BMGP01000002.1"/>
</dbReference>
<protein>
    <recommendedName>
        <fullName evidence="3">Class I SAM-dependent methyltransferase</fullName>
    </recommendedName>
</protein>
<keyword evidence="2" id="KW-1185">Reference proteome</keyword>
<dbReference type="Gene3D" id="3.40.50.150">
    <property type="entry name" value="Vaccinia Virus protein VP39"/>
    <property type="match status" value="1"/>
</dbReference>
<dbReference type="SUPFAM" id="SSF53335">
    <property type="entry name" value="S-adenosyl-L-methionine-dependent methyltransferases"/>
    <property type="match status" value="1"/>
</dbReference>
<evidence type="ECO:0000313" key="2">
    <source>
        <dbReference type="Proteomes" id="UP000598775"/>
    </source>
</evidence>
<evidence type="ECO:0008006" key="3">
    <source>
        <dbReference type="Google" id="ProtNLM"/>
    </source>
</evidence>
<name>A0A917B2F3_9MICO</name>
<dbReference type="EMBL" id="BMGP01000002">
    <property type="protein sequence ID" value="GGF19047.1"/>
    <property type="molecule type" value="Genomic_DNA"/>
</dbReference>
<evidence type="ECO:0000313" key="1">
    <source>
        <dbReference type="EMBL" id="GGF19047.1"/>
    </source>
</evidence>
<sequence>MPIGAITRGTTNTNRLRRVDRFIAAEPLLRHVHDPLVVDLGYGASGVTTFELQQRLAKVRSDVAVVGLEISPERVATARQQLELVRAGSTGFAAEARVSFALGGFEVPLPRGRRAAVIRAFNVLRQYDEGQVVEAWQRMASRLQAAAPVGGAAGGGGTIGGGAGRGTAVGGGAPDGGTAVGGTAVGGAAGVQPRGGAGGGMLVEGTCDEIGRVASWVSLSAAGPQTFTVSLRLAGLEHPSIVAERLPKVLIHRNVAGERIHSLLLDLDDAWQRNAPLSVYGPRQRWVASIHALAAAGWPVLGTPARWRLGELTLPWAAVEPLGFAYPS</sequence>
<organism evidence="1 2">
    <name type="scientific">Subtercola lobariae</name>
    <dbReference type="NCBI Taxonomy" id="1588641"/>
    <lineage>
        <taxon>Bacteria</taxon>
        <taxon>Bacillati</taxon>
        <taxon>Actinomycetota</taxon>
        <taxon>Actinomycetes</taxon>
        <taxon>Micrococcales</taxon>
        <taxon>Microbacteriaceae</taxon>
        <taxon>Subtercola</taxon>
    </lineage>
</organism>
<dbReference type="AlphaFoldDB" id="A0A917B2F3"/>
<accession>A0A917B2F3</accession>